<evidence type="ECO:0000313" key="2">
    <source>
        <dbReference type="EMBL" id="WNH51810.1"/>
    </source>
</evidence>
<dbReference type="RefSeq" id="WP_311191029.1">
    <property type="nucleotide sequence ID" value="NZ_CP115541.1"/>
</dbReference>
<organism evidence="2 3">
    <name type="scientific">Stenotrophomonas oahuensis</name>
    <dbReference type="NCBI Taxonomy" id="3003271"/>
    <lineage>
        <taxon>Bacteria</taxon>
        <taxon>Pseudomonadati</taxon>
        <taxon>Pseudomonadota</taxon>
        <taxon>Gammaproteobacteria</taxon>
        <taxon>Lysobacterales</taxon>
        <taxon>Lysobacteraceae</taxon>
        <taxon>Stenotrophomonas</taxon>
    </lineage>
</organism>
<sequence length="205" mass="22694">MNNIHPEEPGRRHRAGIRITVLTILAAALVSGSAISAPPYIEDDVATRAYMLDAGVSFEEAQSRLRVQAELDPHIVRLRTQYAERIAFLSIEAHPDQHLRIGLKGAAVEPDQVITVAGTPVRVQFESGQPYTDEEFSQVLAKSAPVIYALIPDVTGISGQPERRAIEIHVEGFDTDVYEPAVEELEAMTRLKIEFRPGMSRSRNL</sequence>
<dbReference type="EMBL" id="CP115541">
    <property type="protein sequence ID" value="WNH51810.1"/>
    <property type="molecule type" value="Genomic_DNA"/>
</dbReference>
<keyword evidence="1" id="KW-0732">Signal</keyword>
<reference evidence="2 3" key="1">
    <citation type="submission" date="2022-12" db="EMBL/GenBank/DDBJ databases">
        <title>Two new species, Stenotrophomonas aracearum and Stenotrophomonas oahuensis, isolated from Anthurium (Araceae family) in Hawaii.</title>
        <authorList>
            <person name="Chunag S.C."/>
            <person name="Dobhal S."/>
            <person name="Alvarez A."/>
            <person name="Arif M."/>
        </authorList>
    </citation>
    <scope>NUCLEOTIDE SEQUENCE [LARGE SCALE GENOMIC DNA]</scope>
    <source>
        <strain evidence="2 3">A5586</strain>
    </source>
</reference>
<evidence type="ECO:0000313" key="3">
    <source>
        <dbReference type="Proteomes" id="UP001302072"/>
    </source>
</evidence>
<name>A0ABY9YME9_9GAMM</name>
<dbReference type="InterPro" id="IPR018313">
    <property type="entry name" value="SBP_3_CS"/>
</dbReference>
<evidence type="ECO:0000256" key="1">
    <source>
        <dbReference type="ARBA" id="ARBA00022729"/>
    </source>
</evidence>
<gene>
    <name evidence="2" type="ORF">PDM29_15885</name>
</gene>
<dbReference type="PROSITE" id="PS01039">
    <property type="entry name" value="SBP_BACTERIAL_3"/>
    <property type="match status" value="1"/>
</dbReference>
<accession>A0ABY9YME9</accession>
<dbReference type="Proteomes" id="UP001302072">
    <property type="component" value="Chromosome"/>
</dbReference>
<proteinExistence type="predicted"/>
<protein>
    <submittedName>
        <fullName evidence="2">Uncharacterized protein</fullName>
    </submittedName>
</protein>
<keyword evidence="3" id="KW-1185">Reference proteome</keyword>